<evidence type="ECO:0000313" key="1">
    <source>
        <dbReference type="EMBL" id="KEQ28354.1"/>
    </source>
</evidence>
<sequence length="333" mass="35935">MLFIGTRLNAQNRKQVRTNVGLTYPLSSNWTNAPRDTNNFSLNILAGVSAAERRVTIAGLINIIHHNASGFQIAGFSNYIGQQASGTQVAGFSNYIGQQASGTQVAGFMNIYKGGKGMAIAGFTNLSGGNSSGQISGFMNKSKDVYSVQLTGFINLAKTVKGMQIAFINIADTANLQIGIINLSKNGEKSLGLTIDENQTTMLTFRSGGKTLYGILGIGYNFKNKKDKYAYEGGIGAHLLDIRSFRLNAELTGGGLESFKRGDYIKSTLRILPAYKITPTLEIFGGPSLNFVQTSSEDGKSLTKHYLSSWNGNKNKDLYGFYIGYSAGVQLLF</sequence>
<gene>
    <name evidence="1" type="ORF">N180_01600</name>
</gene>
<dbReference type="AlphaFoldDB" id="A0A081PCD1"/>
<dbReference type="Proteomes" id="UP000028007">
    <property type="component" value="Unassembled WGS sequence"/>
</dbReference>
<organism evidence="1 2">
    <name type="scientific">Pedobacter antarcticus 4BY</name>
    <dbReference type="NCBI Taxonomy" id="1358423"/>
    <lineage>
        <taxon>Bacteria</taxon>
        <taxon>Pseudomonadati</taxon>
        <taxon>Bacteroidota</taxon>
        <taxon>Sphingobacteriia</taxon>
        <taxon>Sphingobacteriales</taxon>
        <taxon>Sphingobacteriaceae</taxon>
        <taxon>Pedobacter</taxon>
    </lineage>
</organism>
<dbReference type="eggNOG" id="COG3078">
    <property type="taxonomic scope" value="Bacteria"/>
</dbReference>
<evidence type="ECO:0000313" key="2">
    <source>
        <dbReference type="Proteomes" id="UP000028007"/>
    </source>
</evidence>
<protein>
    <submittedName>
        <fullName evidence="1">Uncharacterized protein</fullName>
    </submittedName>
</protein>
<keyword evidence="2" id="KW-1185">Reference proteome</keyword>
<comment type="caution">
    <text evidence="1">The sequence shown here is derived from an EMBL/GenBank/DDBJ whole genome shotgun (WGS) entry which is preliminary data.</text>
</comment>
<name>A0A081PCD1_9SPHI</name>
<proteinExistence type="predicted"/>
<reference evidence="1 2" key="1">
    <citation type="journal article" date="1992" name="Int. J. Syst. Bacteriol.">
        <title>Sphingobacterium antarcticus sp. nov. a Psychrotrophic Bacterium from the Soils of Schirmacher Oasis, Antarctica.</title>
        <authorList>
            <person name="Shivaji S."/>
            <person name="Ray M.K."/>
            <person name="Rao N.S."/>
            <person name="Saiserr L."/>
            <person name="Jagannadham M.V."/>
            <person name="Kumar G.S."/>
            <person name="Reddy G."/>
            <person name="Bhargava P.M."/>
        </authorList>
    </citation>
    <scope>NUCLEOTIDE SEQUENCE [LARGE SCALE GENOMIC DNA]</scope>
    <source>
        <strain evidence="1 2">4BY</strain>
    </source>
</reference>
<accession>A0A081PCD1</accession>
<dbReference type="EMBL" id="JNFF01000116">
    <property type="protein sequence ID" value="KEQ28354.1"/>
    <property type="molecule type" value="Genomic_DNA"/>
</dbReference>